<dbReference type="Pfam" id="PF08240">
    <property type="entry name" value="ADH_N"/>
    <property type="match status" value="1"/>
</dbReference>
<dbReference type="InterPro" id="IPR013154">
    <property type="entry name" value="ADH-like_N"/>
</dbReference>
<dbReference type="InterPro" id="IPR020843">
    <property type="entry name" value="ER"/>
</dbReference>
<name>A0ABS5RXQ2_9HYPH</name>
<reference evidence="2 3" key="1">
    <citation type="submission" date="2021-03" db="EMBL/GenBank/DDBJ databases">
        <title>Tianweitania aestuarii sp. nov., isolated from a tidal flat.</title>
        <authorList>
            <person name="Park S."/>
            <person name="Yoon J.-H."/>
        </authorList>
    </citation>
    <scope>NUCLEOTIDE SEQUENCE [LARGE SCALE GENOMIC DNA]</scope>
    <source>
        <strain evidence="2 3">BSSL-BM11</strain>
    </source>
</reference>
<dbReference type="CDD" id="cd05289">
    <property type="entry name" value="MDR_like_2"/>
    <property type="match status" value="1"/>
</dbReference>
<dbReference type="InterPro" id="IPR011032">
    <property type="entry name" value="GroES-like_sf"/>
</dbReference>
<evidence type="ECO:0000313" key="2">
    <source>
        <dbReference type="EMBL" id="MBS9721824.1"/>
    </source>
</evidence>
<proteinExistence type="predicted"/>
<dbReference type="RefSeq" id="WP_213985440.1">
    <property type="nucleotide sequence ID" value="NZ_JAFMNX010000003.1"/>
</dbReference>
<dbReference type="Proteomes" id="UP001297272">
    <property type="component" value="Unassembled WGS sequence"/>
</dbReference>
<evidence type="ECO:0000313" key="3">
    <source>
        <dbReference type="Proteomes" id="UP001297272"/>
    </source>
</evidence>
<organism evidence="2 3">
    <name type="scientific">Tianweitania aestuarii</name>
    <dbReference type="NCBI Taxonomy" id="2814886"/>
    <lineage>
        <taxon>Bacteria</taxon>
        <taxon>Pseudomonadati</taxon>
        <taxon>Pseudomonadota</taxon>
        <taxon>Alphaproteobacteria</taxon>
        <taxon>Hyphomicrobiales</taxon>
        <taxon>Phyllobacteriaceae</taxon>
        <taxon>Tianweitania</taxon>
    </lineage>
</organism>
<dbReference type="Gene3D" id="3.40.50.720">
    <property type="entry name" value="NAD(P)-binding Rossmann-like Domain"/>
    <property type="match status" value="1"/>
</dbReference>
<sequence>MKAIQYREHGPAEVMIYTDIPDPVAGPGQILVRLEAASVTPFDCKLRQGLLQNHFMLAMPSVPGRDGGGTVIGKGSDVTDFKIGDRVVVMASVIAQGGYAELIAVDVENAVVVPERLSMVEAVAMTNAGHSAWLCVQAAGLKPGDKVLVHSGAGAVGGLLVQLCQHLGAEVAATCRSTNRDYVLGLGATFAIAYDREDFSEILSEQDIVFDLMGGAVHDRSYKVLKRGGTLAWLVADPILDRGAEFGVTVKRVMISDGRTALQAMMDLAAQGAIEPQVARTMPLSQAVEAHRLMEKGEITRGRLVLTM</sequence>
<protein>
    <submittedName>
        <fullName evidence="2">NADP-dependent oxidoreductase</fullName>
    </submittedName>
</protein>
<dbReference type="Gene3D" id="3.90.180.10">
    <property type="entry name" value="Medium-chain alcohol dehydrogenases, catalytic domain"/>
    <property type="match status" value="1"/>
</dbReference>
<dbReference type="PANTHER" id="PTHR11695:SF294">
    <property type="entry name" value="RETICULON-4-INTERACTING PROTEIN 1, MITOCHONDRIAL"/>
    <property type="match status" value="1"/>
</dbReference>
<dbReference type="SMART" id="SM00829">
    <property type="entry name" value="PKS_ER"/>
    <property type="match status" value="1"/>
</dbReference>
<dbReference type="SUPFAM" id="SSF50129">
    <property type="entry name" value="GroES-like"/>
    <property type="match status" value="1"/>
</dbReference>
<accession>A0ABS5RXQ2</accession>
<dbReference type="PANTHER" id="PTHR11695">
    <property type="entry name" value="ALCOHOL DEHYDROGENASE RELATED"/>
    <property type="match status" value="1"/>
</dbReference>
<comment type="caution">
    <text evidence="2">The sequence shown here is derived from an EMBL/GenBank/DDBJ whole genome shotgun (WGS) entry which is preliminary data.</text>
</comment>
<feature type="domain" description="Enoyl reductase (ER)" evidence="1">
    <location>
        <begin position="10"/>
        <end position="306"/>
    </location>
</feature>
<dbReference type="InterPro" id="IPR036291">
    <property type="entry name" value="NAD(P)-bd_dom_sf"/>
</dbReference>
<evidence type="ECO:0000259" key="1">
    <source>
        <dbReference type="SMART" id="SM00829"/>
    </source>
</evidence>
<dbReference type="Pfam" id="PF13602">
    <property type="entry name" value="ADH_zinc_N_2"/>
    <property type="match status" value="1"/>
</dbReference>
<keyword evidence="3" id="KW-1185">Reference proteome</keyword>
<gene>
    <name evidence="2" type="ORF">JYU29_14130</name>
</gene>
<dbReference type="InterPro" id="IPR050700">
    <property type="entry name" value="YIM1/Zinc_Alcohol_DH_Fams"/>
</dbReference>
<dbReference type="SUPFAM" id="SSF51735">
    <property type="entry name" value="NAD(P)-binding Rossmann-fold domains"/>
    <property type="match status" value="1"/>
</dbReference>
<dbReference type="EMBL" id="JAFMNX010000003">
    <property type="protein sequence ID" value="MBS9721824.1"/>
    <property type="molecule type" value="Genomic_DNA"/>
</dbReference>